<sequence>MKKIAFLAAVAAVFPGIAAAQPGVGPADPAAAASPPAYRSIFDDLAKGVEEGQVDWRKANADVAQFPRGHADYVRWEEQQPGANPAASAAPASSAAPAAARPPAAPRPQGHQHH</sequence>
<evidence type="ECO:0000256" key="2">
    <source>
        <dbReference type="SAM" id="SignalP"/>
    </source>
</evidence>
<evidence type="ECO:0000313" key="4">
    <source>
        <dbReference type="Proteomes" id="UP000521868"/>
    </source>
</evidence>
<comment type="caution">
    <text evidence="3">The sequence shown here is derived from an EMBL/GenBank/DDBJ whole genome shotgun (WGS) entry which is preliminary data.</text>
</comment>
<proteinExistence type="predicted"/>
<accession>A0A7X6DI23</accession>
<gene>
    <name evidence="3" type="ORF">RAMLITH_17120</name>
</gene>
<dbReference type="EMBL" id="VTOX01000006">
    <property type="protein sequence ID" value="NKE67546.1"/>
    <property type="molecule type" value="Genomic_DNA"/>
</dbReference>
<evidence type="ECO:0000256" key="1">
    <source>
        <dbReference type="SAM" id="MobiDB-lite"/>
    </source>
</evidence>
<evidence type="ECO:0008006" key="5">
    <source>
        <dbReference type="Google" id="ProtNLM"/>
    </source>
</evidence>
<organism evidence="3 4">
    <name type="scientific">Ramlibacter lithotrophicus</name>
    <dbReference type="NCBI Taxonomy" id="2606681"/>
    <lineage>
        <taxon>Bacteria</taxon>
        <taxon>Pseudomonadati</taxon>
        <taxon>Pseudomonadota</taxon>
        <taxon>Betaproteobacteria</taxon>
        <taxon>Burkholderiales</taxon>
        <taxon>Comamonadaceae</taxon>
        <taxon>Ramlibacter</taxon>
    </lineage>
</organism>
<evidence type="ECO:0000313" key="3">
    <source>
        <dbReference type="EMBL" id="NKE67546.1"/>
    </source>
</evidence>
<keyword evidence="4" id="KW-1185">Reference proteome</keyword>
<feature type="chain" id="PRO_5031362738" description="DUF4148 domain-containing protein" evidence="2">
    <location>
        <begin position="21"/>
        <end position="114"/>
    </location>
</feature>
<feature type="region of interest" description="Disordered" evidence="1">
    <location>
        <begin position="75"/>
        <end position="114"/>
    </location>
</feature>
<reference evidence="3 4" key="1">
    <citation type="journal article" date="2020" name="Nature">
        <title>Bacterial chemolithoautotrophy via manganese oxidation.</title>
        <authorList>
            <person name="Yu H."/>
            <person name="Leadbetter J.R."/>
        </authorList>
    </citation>
    <scope>NUCLEOTIDE SEQUENCE [LARGE SCALE GENOMIC DNA]</scope>
    <source>
        <strain evidence="3 4">RBP-1</strain>
    </source>
</reference>
<keyword evidence="2" id="KW-0732">Signal</keyword>
<dbReference type="Proteomes" id="UP000521868">
    <property type="component" value="Unassembled WGS sequence"/>
</dbReference>
<dbReference type="RefSeq" id="WP_168108664.1">
    <property type="nucleotide sequence ID" value="NZ_VTOX01000006.1"/>
</dbReference>
<protein>
    <recommendedName>
        <fullName evidence="5">DUF4148 domain-containing protein</fullName>
    </recommendedName>
</protein>
<feature type="signal peptide" evidence="2">
    <location>
        <begin position="1"/>
        <end position="20"/>
    </location>
</feature>
<dbReference type="AlphaFoldDB" id="A0A7X6DI23"/>
<feature type="compositionally biased region" description="Low complexity" evidence="1">
    <location>
        <begin position="85"/>
        <end position="102"/>
    </location>
</feature>
<name>A0A7X6DI23_9BURK</name>